<evidence type="ECO:0000313" key="3">
    <source>
        <dbReference type="Proteomes" id="UP000037136"/>
    </source>
</evidence>
<feature type="compositionally biased region" description="Basic and acidic residues" evidence="1">
    <location>
        <begin position="229"/>
        <end position="253"/>
    </location>
</feature>
<feature type="compositionally biased region" description="Basic and acidic residues" evidence="1">
    <location>
        <begin position="209"/>
        <end position="218"/>
    </location>
</feature>
<comment type="caution">
    <text evidence="2">The sequence shown here is derived from an EMBL/GenBank/DDBJ whole genome shotgun (WGS) entry which is preliminary data.</text>
</comment>
<proteinExistence type="predicted"/>
<gene>
    <name evidence="2" type="ORF">XA68_15028</name>
</gene>
<feature type="region of interest" description="Disordered" evidence="1">
    <location>
        <begin position="209"/>
        <end position="253"/>
    </location>
</feature>
<reference evidence="2 3" key="2">
    <citation type="journal article" date="2017" name="Sci. Rep.">
        <title>Ant-infecting Ophiocordyceps genomes reveal a high diversity of potential behavioral manipulation genes and a possible major role for enterotoxins.</title>
        <authorList>
            <person name="de Bekker C."/>
            <person name="Ohm R.A."/>
            <person name="Evans H.C."/>
            <person name="Brachmann A."/>
            <person name="Hughes D.P."/>
        </authorList>
    </citation>
    <scope>NUCLEOTIDE SEQUENCE [LARGE SCALE GENOMIC DNA]</scope>
    <source>
        <strain evidence="2 3">SC16a</strain>
    </source>
</reference>
<accession>A0A2A9P7I0</accession>
<dbReference type="EMBL" id="LAZP02000405">
    <property type="protein sequence ID" value="PFH57465.1"/>
    <property type="molecule type" value="Genomic_DNA"/>
</dbReference>
<name>A0A2A9P7I0_OPHUN</name>
<dbReference type="AlphaFoldDB" id="A0A2A9P7I0"/>
<protein>
    <submittedName>
        <fullName evidence="2">Uncharacterized protein</fullName>
    </submittedName>
</protein>
<sequence>MFARLPRGSSTSPPVEETPSGEAASEVRRRTKPQHPPDNNNNNNSNDDDEDDKVPPAPPLEPLFTLLTNTTTNTTIHPRVQYLFSDDDPSVLSAAPPADSRALVVDLAPEPDGAGWAVSWAASLSPDFAVAAARIVAPAPAPAAGAGVLRVDAVERELVELPPPLRSEGMLNSSADEGRGHDDVQALADEFRRRMSVLRKVVAEAERRSAATRMHEELLSSDQQQQQRRHVDASAADDDRPVAEGADRRAHEP</sequence>
<evidence type="ECO:0000256" key="1">
    <source>
        <dbReference type="SAM" id="MobiDB-lite"/>
    </source>
</evidence>
<evidence type="ECO:0000313" key="2">
    <source>
        <dbReference type="EMBL" id="PFH57465.1"/>
    </source>
</evidence>
<dbReference type="OrthoDB" id="1681166at2759"/>
<feature type="compositionally biased region" description="Low complexity" evidence="1">
    <location>
        <begin position="8"/>
        <end position="22"/>
    </location>
</feature>
<feature type="region of interest" description="Disordered" evidence="1">
    <location>
        <begin position="1"/>
        <end position="64"/>
    </location>
</feature>
<dbReference type="STRING" id="268505.A0A2A9P7I0"/>
<reference evidence="2 3" key="1">
    <citation type="journal article" date="2015" name="BMC Genomics">
        <title>Gene expression during zombie ant biting behavior reflects the complexity underlying fungal parasitic behavioral manipulation.</title>
        <authorList>
            <person name="de Bekker C."/>
            <person name="Ohm R.A."/>
            <person name="Loreto R.G."/>
            <person name="Sebastian A."/>
            <person name="Albert I."/>
            <person name="Merrow M."/>
            <person name="Brachmann A."/>
            <person name="Hughes D.P."/>
        </authorList>
    </citation>
    <scope>NUCLEOTIDE SEQUENCE [LARGE SCALE GENOMIC DNA]</scope>
    <source>
        <strain evidence="2 3">SC16a</strain>
    </source>
</reference>
<dbReference type="Proteomes" id="UP000037136">
    <property type="component" value="Unassembled WGS sequence"/>
</dbReference>
<keyword evidence="3" id="KW-1185">Reference proteome</keyword>
<organism evidence="2 3">
    <name type="scientific">Ophiocordyceps unilateralis</name>
    <name type="common">Zombie-ant fungus</name>
    <name type="synonym">Torrubia unilateralis</name>
    <dbReference type="NCBI Taxonomy" id="268505"/>
    <lineage>
        <taxon>Eukaryota</taxon>
        <taxon>Fungi</taxon>
        <taxon>Dikarya</taxon>
        <taxon>Ascomycota</taxon>
        <taxon>Pezizomycotina</taxon>
        <taxon>Sordariomycetes</taxon>
        <taxon>Hypocreomycetidae</taxon>
        <taxon>Hypocreales</taxon>
        <taxon>Ophiocordycipitaceae</taxon>
        <taxon>Ophiocordyceps</taxon>
    </lineage>
</organism>